<keyword evidence="9" id="KW-0444">Lipid biosynthesis</keyword>
<evidence type="ECO:0000256" key="4">
    <source>
        <dbReference type="ARBA" id="ARBA00005189"/>
    </source>
</evidence>
<dbReference type="AlphaFoldDB" id="A0A5B8J7I0"/>
<evidence type="ECO:0000313" key="26">
    <source>
        <dbReference type="Proteomes" id="UP000318927"/>
    </source>
</evidence>
<keyword evidence="11 24" id="KW-0812">Transmembrane</keyword>
<dbReference type="Pfam" id="PF01148">
    <property type="entry name" value="CTP_transf_1"/>
    <property type="match status" value="1"/>
</dbReference>
<feature type="transmembrane region" description="Helical" evidence="24">
    <location>
        <begin position="48"/>
        <end position="68"/>
    </location>
</feature>
<keyword evidence="13 24" id="KW-1133">Transmembrane helix</keyword>
<evidence type="ECO:0000256" key="3">
    <source>
        <dbReference type="ARBA" id="ARBA00005119"/>
    </source>
</evidence>
<keyword evidence="12 25" id="KW-0548">Nucleotidyltransferase</keyword>
<dbReference type="GO" id="GO:0004605">
    <property type="term" value="F:phosphatidate cytidylyltransferase activity"/>
    <property type="evidence" value="ECO:0007669"/>
    <property type="project" value="UniProtKB-EC"/>
</dbReference>
<feature type="transmembrane region" description="Helical" evidence="24">
    <location>
        <begin position="271"/>
        <end position="291"/>
    </location>
</feature>
<evidence type="ECO:0000313" key="25">
    <source>
        <dbReference type="EMBL" id="QDY87126.1"/>
    </source>
</evidence>
<evidence type="ECO:0000256" key="1">
    <source>
        <dbReference type="ARBA" id="ARBA00001698"/>
    </source>
</evidence>
<comment type="pathway">
    <text evidence="4">Lipid metabolism.</text>
</comment>
<keyword evidence="15 24" id="KW-0472">Membrane</keyword>
<dbReference type="OrthoDB" id="9799199at2"/>
<evidence type="ECO:0000256" key="24">
    <source>
        <dbReference type="SAM" id="Phobius"/>
    </source>
</evidence>
<dbReference type="EC" id="2.7.7.41" evidence="6"/>
<keyword evidence="10 25" id="KW-0808">Transferase</keyword>
<evidence type="ECO:0000256" key="9">
    <source>
        <dbReference type="ARBA" id="ARBA00022516"/>
    </source>
</evidence>
<comment type="subcellular location">
    <subcellularLocation>
        <location evidence="2">Cell membrane</location>
        <topology evidence="2">Multi-pass membrane protein</topology>
    </subcellularLocation>
</comment>
<reference evidence="25 26" key="1">
    <citation type="journal article" date="2019" name="Microbiol. Resour. Announc.">
        <title>Complete Genome Sequences of Three Mycoplasma anserisalpingitis (Mycoplasma sp. 1220) Strains.</title>
        <authorList>
            <person name="Grozner D."/>
            <person name="Forro B."/>
            <person name="Kovacs A.B."/>
            <person name="Marton S."/>
            <person name="Banyai K."/>
            <person name="Kreizinger Z."/>
            <person name="Sulyok K.M."/>
            <person name="Gyuranecz M."/>
        </authorList>
    </citation>
    <scope>NUCLEOTIDE SEQUENCE [LARGE SCALE GENOMIC DNA]</scope>
    <source>
        <strain evidence="25 26">ATCC:BAA-2147</strain>
    </source>
</reference>
<comment type="similarity">
    <text evidence="5">Belongs to the CDS family.</text>
</comment>
<evidence type="ECO:0000256" key="16">
    <source>
        <dbReference type="ARBA" id="ARBA00023209"/>
    </source>
</evidence>
<name>A0A5B8J7I0_9MOLU</name>
<evidence type="ECO:0000256" key="6">
    <source>
        <dbReference type="ARBA" id="ARBA00012487"/>
    </source>
</evidence>
<evidence type="ECO:0000256" key="18">
    <source>
        <dbReference type="ARBA" id="ARBA00029893"/>
    </source>
</evidence>
<protein>
    <recommendedName>
        <fullName evidence="7">Phosphatidate cytidylyltransferase</fullName>
        <ecNumber evidence="6">2.7.7.41</ecNumber>
    </recommendedName>
    <alternativeName>
        <fullName evidence="20">CDP-DAG synthase</fullName>
    </alternativeName>
    <alternativeName>
        <fullName evidence="22">CDP-DG synthase</fullName>
    </alternativeName>
    <alternativeName>
        <fullName evidence="18">CDP-diacylglycerol synthase</fullName>
    </alternativeName>
    <alternativeName>
        <fullName evidence="21">CDP-diglyceride pyrophosphorylase</fullName>
    </alternativeName>
    <alternativeName>
        <fullName evidence="23">CDP-diglyceride synthase</fullName>
    </alternativeName>
    <alternativeName>
        <fullName evidence="19">CTP:phosphatidate cytidylyltransferase</fullName>
    </alternativeName>
</protein>
<evidence type="ECO:0000256" key="5">
    <source>
        <dbReference type="ARBA" id="ARBA00010185"/>
    </source>
</evidence>
<evidence type="ECO:0000256" key="22">
    <source>
        <dbReference type="ARBA" id="ARBA00032743"/>
    </source>
</evidence>
<feature type="transmembrane region" description="Helical" evidence="24">
    <location>
        <begin position="121"/>
        <end position="145"/>
    </location>
</feature>
<sequence length="333" mass="37791">MKFNDKKFIKDRLIPGIIFLVVTLIVLILVILFNNPNLLSVDNTFKTVIKIICFAIFAALGGFIFYEFISSFHIGKIQSIFLSIIMLITFIFPFHYFKLIIIQNISSTDAEFFRPFEMQSVALAVVSDYYSVLIWLFTTICFFVIKISSVDNPDYRLIGFKTLIFFAVSYLLMIASKILIYSVYSNYHYFILFVVVSFVTDTGGYIGGSLFGGKIIKKKLAPRISPKKTWEGAIVGFVLSAIVITVLIYTLGLFEIQDTSKISAKIMQNFFRVLLIILLPIAAIFGDLIFSSIKRLNNIKDFSKILRGHGGFLDRFDSLSLITFVGFAILLLI</sequence>
<comment type="pathway">
    <text evidence="3">Phospholipid metabolism; CDP-diacylglycerol biosynthesis; CDP-diacylglycerol from sn-glycerol 3-phosphate: step 3/3.</text>
</comment>
<evidence type="ECO:0000256" key="20">
    <source>
        <dbReference type="ARBA" id="ARBA00032253"/>
    </source>
</evidence>
<dbReference type="KEGG" id="mans:FRW55_03100"/>
<evidence type="ECO:0000256" key="7">
    <source>
        <dbReference type="ARBA" id="ARBA00019373"/>
    </source>
</evidence>
<keyword evidence="16" id="KW-0594">Phospholipid biosynthesis</keyword>
<evidence type="ECO:0000256" key="17">
    <source>
        <dbReference type="ARBA" id="ARBA00023264"/>
    </source>
</evidence>
<dbReference type="EMBL" id="CP042295">
    <property type="protein sequence ID" value="QDY87126.1"/>
    <property type="molecule type" value="Genomic_DNA"/>
</dbReference>
<gene>
    <name evidence="25" type="ORF">FRW55_03100</name>
</gene>
<evidence type="ECO:0000256" key="15">
    <source>
        <dbReference type="ARBA" id="ARBA00023136"/>
    </source>
</evidence>
<feature type="transmembrane region" description="Helical" evidence="24">
    <location>
        <begin position="80"/>
        <end position="101"/>
    </location>
</feature>
<evidence type="ECO:0000256" key="2">
    <source>
        <dbReference type="ARBA" id="ARBA00004651"/>
    </source>
</evidence>
<evidence type="ECO:0000256" key="13">
    <source>
        <dbReference type="ARBA" id="ARBA00022989"/>
    </source>
</evidence>
<dbReference type="PANTHER" id="PTHR46382:SF1">
    <property type="entry name" value="PHOSPHATIDATE CYTIDYLYLTRANSFERASE"/>
    <property type="match status" value="1"/>
</dbReference>
<dbReference type="Proteomes" id="UP000318927">
    <property type="component" value="Chromosome"/>
</dbReference>
<keyword evidence="17" id="KW-1208">Phospholipid metabolism</keyword>
<dbReference type="RefSeq" id="WP_146368682.1">
    <property type="nucleotide sequence ID" value="NZ_CP042295.1"/>
</dbReference>
<evidence type="ECO:0000256" key="21">
    <source>
        <dbReference type="ARBA" id="ARBA00032396"/>
    </source>
</evidence>
<keyword evidence="14" id="KW-0443">Lipid metabolism</keyword>
<dbReference type="GO" id="GO:0016024">
    <property type="term" value="P:CDP-diacylglycerol biosynthetic process"/>
    <property type="evidence" value="ECO:0007669"/>
    <property type="project" value="TreeGrafter"/>
</dbReference>
<evidence type="ECO:0000256" key="12">
    <source>
        <dbReference type="ARBA" id="ARBA00022695"/>
    </source>
</evidence>
<keyword evidence="8" id="KW-1003">Cell membrane</keyword>
<evidence type="ECO:0000256" key="11">
    <source>
        <dbReference type="ARBA" id="ARBA00022692"/>
    </source>
</evidence>
<proteinExistence type="inferred from homology"/>
<feature type="transmembrane region" description="Helical" evidence="24">
    <location>
        <begin position="187"/>
        <end position="211"/>
    </location>
</feature>
<comment type="catalytic activity">
    <reaction evidence="1">
        <text>a 1,2-diacyl-sn-glycero-3-phosphate + CTP + H(+) = a CDP-1,2-diacyl-sn-glycerol + diphosphate</text>
        <dbReference type="Rhea" id="RHEA:16229"/>
        <dbReference type="ChEBI" id="CHEBI:15378"/>
        <dbReference type="ChEBI" id="CHEBI:33019"/>
        <dbReference type="ChEBI" id="CHEBI:37563"/>
        <dbReference type="ChEBI" id="CHEBI:58332"/>
        <dbReference type="ChEBI" id="CHEBI:58608"/>
        <dbReference type="EC" id="2.7.7.41"/>
    </reaction>
</comment>
<organism evidence="25 26">
    <name type="scientific">Mycoplasma anserisalpingitidis</name>
    <dbReference type="NCBI Taxonomy" id="519450"/>
    <lineage>
        <taxon>Bacteria</taxon>
        <taxon>Bacillati</taxon>
        <taxon>Mycoplasmatota</taxon>
        <taxon>Mollicutes</taxon>
        <taxon>Mycoplasmataceae</taxon>
        <taxon>Mycoplasma</taxon>
    </lineage>
</organism>
<dbReference type="PANTHER" id="PTHR46382">
    <property type="entry name" value="PHOSPHATIDATE CYTIDYLYLTRANSFERASE"/>
    <property type="match status" value="1"/>
</dbReference>
<accession>A0A5B8J7I0</accession>
<evidence type="ECO:0000256" key="10">
    <source>
        <dbReference type="ARBA" id="ARBA00022679"/>
    </source>
</evidence>
<keyword evidence="26" id="KW-1185">Reference proteome</keyword>
<evidence type="ECO:0000256" key="8">
    <source>
        <dbReference type="ARBA" id="ARBA00022475"/>
    </source>
</evidence>
<evidence type="ECO:0000256" key="19">
    <source>
        <dbReference type="ARBA" id="ARBA00031825"/>
    </source>
</evidence>
<dbReference type="GO" id="GO:0005886">
    <property type="term" value="C:plasma membrane"/>
    <property type="evidence" value="ECO:0007669"/>
    <property type="project" value="UniProtKB-SubCell"/>
</dbReference>
<evidence type="ECO:0000256" key="14">
    <source>
        <dbReference type="ARBA" id="ARBA00023098"/>
    </source>
</evidence>
<evidence type="ECO:0000256" key="23">
    <source>
        <dbReference type="ARBA" id="ARBA00033406"/>
    </source>
</evidence>
<feature type="transmembrane region" description="Helical" evidence="24">
    <location>
        <begin position="232"/>
        <end position="251"/>
    </location>
</feature>
<feature type="transmembrane region" description="Helical" evidence="24">
    <location>
        <begin position="12"/>
        <end position="33"/>
    </location>
</feature>
<feature type="transmembrane region" description="Helical" evidence="24">
    <location>
        <begin position="157"/>
        <end position="181"/>
    </location>
</feature>